<reference evidence="2 3" key="2">
    <citation type="journal article" date="2021" name="Curr. Genet.">
        <title>Genetic response to nitrogen starvation in the aggressive Eucalyptus foliar pathogen Teratosphaeria destructans.</title>
        <authorList>
            <person name="Havenga M."/>
            <person name="Wingfield B.D."/>
            <person name="Wingfield M.J."/>
            <person name="Dreyer L.L."/>
            <person name="Roets F."/>
            <person name="Aylward J."/>
        </authorList>
    </citation>
    <scope>NUCLEOTIDE SEQUENCE [LARGE SCALE GENOMIC DNA]</scope>
    <source>
        <strain evidence="2">CMW44962</strain>
    </source>
</reference>
<organism evidence="2 3">
    <name type="scientific">Teratosphaeria destructans</name>
    <dbReference type="NCBI Taxonomy" id="418781"/>
    <lineage>
        <taxon>Eukaryota</taxon>
        <taxon>Fungi</taxon>
        <taxon>Dikarya</taxon>
        <taxon>Ascomycota</taxon>
        <taxon>Pezizomycotina</taxon>
        <taxon>Dothideomycetes</taxon>
        <taxon>Dothideomycetidae</taxon>
        <taxon>Mycosphaerellales</taxon>
        <taxon>Teratosphaeriaceae</taxon>
        <taxon>Teratosphaeria</taxon>
    </lineage>
</organism>
<feature type="region of interest" description="Disordered" evidence="1">
    <location>
        <begin position="1"/>
        <end position="169"/>
    </location>
</feature>
<reference evidence="2 3" key="1">
    <citation type="journal article" date="2018" name="IMA Fungus">
        <title>IMA Genome-F 10: Nine draft genome sequences of Claviceps purpurea s.lat., including C. arundinis, C. humidiphila, and C. cf. spartinae, pseudomolecules for the pitch canker pathogen Fusarium circinatum, draft genome of Davidsoniella eucalypti, Grosmannia galeiformis, Quambalaria eucalypti, and Teratosphaeria destructans.</title>
        <authorList>
            <person name="Wingfield B.D."/>
            <person name="Liu M."/>
            <person name="Nguyen H.D."/>
            <person name="Lane F.A."/>
            <person name="Morgan S.W."/>
            <person name="De Vos L."/>
            <person name="Wilken P.M."/>
            <person name="Duong T.A."/>
            <person name="Aylward J."/>
            <person name="Coetzee M.P."/>
            <person name="Dadej K."/>
            <person name="De Beer Z.W."/>
            <person name="Findlay W."/>
            <person name="Havenga M."/>
            <person name="Kolarik M."/>
            <person name="Menzies J.G."/>
            <person name="Naidoo K."/>
            <person name="Pochopski O."/>
            <person name="Shoukouhi P."/>
            <person name="Santana Q.C."/>
            <person name="Seifert K.A."/>
            <person name="Soal N."/>
            <person name="Steenkamp E.T."/>
            <person name="Tatham C.T."/>
            <person name="van der Nest M.A."/>
            <person name="Wingfield M.J."/>
        </authorList>
    </citation>
    <scope>NUCLEOTIDE SEQUENCE [LARGE SCALE GENOMIC DNA]</scope>
    <source>
        <strain evidence="2">CMW44962</strain>
    </source>
</reference>
<gene>
    <name evidence="2" type="ORF">Tdes44962_MAKER04587</name>
</gene>
<feature type="compositionally biased region" description="Acidic residues" evidence="1">
    <location>
        <begin position="52"/>
        <end position="67"/>
    </location>
</feature>
<comment type="caution">
    <text evidence="2">The sequence shown here is derived from an EMBL/GenBank/DDBJ whole genome shotgun (WGS) entry which is preliminary data.</text>
</comment>
<feature type="compositionally biased region" description="Polar residues" evidence="1">
    <location>
        <begin position="139"/>
        <end position="155"/>
    </location>
</feature>
<dbReference type="EMBL" id="RIBY02002189">
    <property type="protein sequence ID" value="KAH9823626.1"/>
    <property type="molecule type" value="Genomic_DNA"/>
</dbReference>
<dbReference type="AlphaFoldDB" id="A0A9W7SLY2"/>
<feature type="compositionally biased region" description="Pro residues" evidence="1">
    <location>
        <begin position="31"/>
        <end position="40"/>
    </location>
</feature>
<sequence>MAPYLSKVKKPRVSLSNLTHRPHPSNSSPTPGEPPAPVDEPSPAANEKNDVNDDVDEGLGDDIDEGSEATVNNTAHATTPGRVEDSLTNVTSDSADKRVNQTSSHPGVTHGTANNHAEESHKTNRLNTYTLPIRPATIKKNSGKSVSTHGTSRGSKNAHGHGSSKGGIQKTRYFKNPVTHYQKLFKFTCTAPVVGDLGMKKMNGKIEVPYLVLGKNPAPGFTTFTSPHSDTVFRVVRVF</sequence>
<dbReference type="Proteomes" id="UP001138500">
    <property type="component" value="Unassembled WGS sequence"/>
</dbReference>
<keyword evidence="3" id="KW-1185">Reference proteome</keyword>
<feature type="compositionally biased region" description="Polar residues" evidence="1">
    <location>
        <begin position="14"/>
        <end position="30"/>
    </location>
</feature>
<feature type="compositionally biased region" description="Polar residues" evidence="1">
    <location>
        <begin position="100"/>
        <end position="115"/>
    </location>
</feature>
<evidence type="ECO:0000313" key="2">
    <source>
        <dbReference type="EMBL" id="KAH9823626.1"/>
    </source>
</evidence>
<evidence type="ECO:0000313" key="3">
    <source>
        <dbReference type="Proteomes" id="UP001138500"/>
    </source>
</evidence>
<proteinExistence type="predicted"/>
<protein>
    <submittedName>
        <fullName evidence="2">Uncharacterized protein</fullName>
    </submittedName>
</protein>
<accession>A0A9W7SLY2</accession>
<evidence type="ECO:0000256" key="1">
    <source>
        <dbReference type="SAM" id="MobiDB-lite"/>
    </source>
</evidence>
<name>A0A9W7SLY2_9PEZI</name>